<feature type="domain" description="RDD" evidence="7">
    <location>
        <begin position="7"/>
        <end position="132"/>
    </location>
</feature>
<accession>A0A921G3G9</accession>
<feature type="transmembrane region" description="Helical" evidence="6">
    <location>
        <begin position="12"/>
        <end position="34"/>
    </location>
</feature>
<evidence type="ECO:0000256" key="4">
    <source>
        <dbReference type="ARBA" id="ARBA00022989"/>
    </source>
</evidence>
<gene>
    <name evidence="8" type="ORF">K8V56_21625</name>
</gene>
<feature type="transmembrane region" description="Helical" evidence="6">
    <location>
        <begin position="96"/>
        <end position="119"/>
    </location>
</feature>
<dbReference type="Proteomes" id="UP000698173">
    <property type="component" value="Unassembled WGS sequence"/>
</dbReference>
<dbReference type="InterPro" id="IPR010432">
    <property type="entry name" value="RDD"/>
</dbReference>
<keyword evidence="5 6" id="KW-0472">Membrane</keyword>
<evidence type="ECO:0000256" key="2">
    <source>
        <dbReference type="ARBA" id="ARBA00022475"/>
    </source>
</evidence>
<reference evidence="8" key="1">
    <citation type="journal article" date="2021" name="PeerJ">
        <title>Extensive microbial diversity within the chicken gut microbiome revealed by metagenomics and culture.</title>
        <authorList>
            <person name="Gilroy R."/>
            <person name="Ravi A."/>
            <person name="Getino M."/>
            <person name="Pursley I."/>
            <person name="Horton D.L."/>
            <person name="Alikhan N.F."/>
            <person name="Baker D."/>
            <person name="Gharbi K."/>
            <person name="Hall N."/>
            <person name="Watson M."/>
            <person name="Adriaenssens E.M."/>
            <person name="Foster-Nyarko E."/>
            <person name="Jarju S."/>
            <person name="Secka A."/>
            <person name="Antonio M."/>
            <person name="Oren A."/>
            <person name="Chaudhuri R.R."/>
            <person name="La Ragione R."/>
            <person name="Hildebrand F."/>
            <person name="Pallen M.J."/>
        </authorList>
    </citation>
    <scope>NUCLEOTIDE SEQUENCE</scope>
    <source>
        <strain evidence="8">CHK171-7178</strain>
    </source>
</reference>
<evidence type="ECO:0000256" key="3">
    <source>
        <dbReference type="ARBA" id="ARBA00022692"/>
    </source>
</evidence>
<dbReference type="AlphaFoldDB" id="A0A921G3G9"/>
<dbReference type="Pfam" id="PF06271">
    <property type="entry name" value="RDD"/>
    <property type="match status" value="1"/>
</dbReference>
<organism evidence="8 9">
    <name type="scientific">Sporosarcina psychrophila</name>
    <name type="common">Bacillus psychrophilus</name>
    <dbReference type="NCBI Taxonomy" id="1476"/>
    <lineage>
        <taxon>Bacteria</taxon>
        <taxon>Bacillati</taxon>
        <taxon>Bacillota</taxon>
        <taxon>Bacilli</taxon>
        <taxon>Bacillales</taxon>
        <taxon>Caryophanaceae</taxon>
        <taxon>Sporosarcina</taxon>
    </lineage>
</organism>
<dbReference type="EMBL" id="DYWT01000319">
    <property type="protein sequence ID" value="HJF34371.1"/>
    <property type="molecule type" value="Genomic_DNA"/>
</dbReference>
<feature type="transmembrane region" description="Helical" evidence="6">
    <location>
        <begin position="46"/>
        <end position="69"/>
    </location>
</feature>
<proteinExistence type="predicted"/>
<evidence type="ECO:0000313" key="9">
    <source>
        <dbReference type="Proteomes" id="UP000698173"/>
    </source>
</evidence>
<evidence type="ECO:0000256" key="1">
    <source>
        <dbReference type="ARBA" id="ARBA00004651"/>
    </source>
</evidence>
<comment type="subcellular location">
    <subcellularLocation>
        <location evidence="1">Cell membrane</location>
        <topology evidence="1">Multi-pass membrane protein</topology>
    </subcellularLocation>
</comment>
<protein>
    <submittedName>
        <fullName evidence="8">RDD family protein</fullName>
    </submittedName>
</protein>
<evidence type="ECO:0000313" key="8">
    <source>
        <dbReference type="EMBL" id="HJF34371.1"/>
    </source>
</evidence>
<reference evidence="8" key="2">
    <citation type="submission" date="2021-09" db="EMBL/GenBank/DDBJ databases">
        <authorList>
            <person name="Gilroy R."/>
        </authorList>
    </citation>
    <scope>NUCLEOTIDE SEQUENCE</scope>
    <source>
        <strain evidence="8">CHK171-7178</strain>
    </source>
</reference>
<dbReference type="GO" id="GO:0005886">
    <property type="term" value="C:plasma membrane"/>
    <property type="evidence" value="ECO:0007669"/>
    <property type="project" value="UniProtKB-SubCell"/>
</dbReference>
<dbReference type="InterPro" id="IPR051791">
    <property type="entry name" value="Pra-immunoreactive"/>
</dbReference>
<keyword evidence="3 6" id="KW-0812">Transmembrane</keyword>
<keyword evidence="2" id="KW-1003">Cell membrane</keyword>
<evidence type="ECO:0000259" key="7">
    <source>
        <dbReference type="Pfam" id="PF06271"/>
    </source>
</evidence>
<sequence length="142" mass="16063">MDIRKPAAFGVRLLASILDGFILTFTSGFIIYIFSGEFSIDWTNGVVWQLMYTLYLAVFPVLWGGYIIGKRICGIKVKRIDNQNVTFTNMIMREFVGYYLIGLVTFGLSIVVSILMIIFREDKRGIHDIIGGTYVASNQTGR</sequence>
<evidence type="ECO:0000256" key="5">
    <source>
        <dbReference type="ARBA" id="ARBA00023136"/>
    </source>
</evidence>
<dbReference type="PANTHER" id="PTHR36115">
    <property type="entry name" value="PROLINE-RICH ANTIGEN HOMOLOG-RELATED"/>
    <property type="match status" value="1"/>
</dbReference>
<comment type="caution">
    <text evidence="8">The sequence shown here is derived from an EMBL/GenBank/DDBJ whole genome shotgun (WGS) entry which is preliminary data.</text>
</comment>
<keyword evidence="4 6" id="KW-1133">Transmembrane helix</keyword>
<evidence type="ECO:0000256" key="6">
    <source>
        <dbReference type="SAM" id="Phobius"/>
    </source>
</evidence>
<name>A0A921G3G9_SPOPS</name>